<dbReference type="EMBL" id="PSQE01000001">
    <property type="protein sequence ID" value="RHN81010.1"/>
    <property type="molecule type" value="Genomic_DNA"/>
</dbReference>
<sequence length="42" mass="5040">MKIRIFHHISLIFSDAHPLFFTLAITFKFLPHQSLKIKHVHE</sequence>
<comment type="caution">
    <text evidence="2">The sequence shown here is derived from an EMBL/GenBank/DDBJ whole genome shotgun (WGS) entry which is preliminary data.</text>
</comment>
<keyword evidence="1" id="KW-1133">Transmembrane helix</keyword>
<dbReference type="Gramene" id="rna4999">
    <property type="protein sequence ID" value="RHN81010.1"/>
    <property type="gene ID" value="gene4999"/>
</dbReference>
<gene>
    <name evidence="2" type="ORF">MtrunA17_Chr1g0194411</name>
</gene>
<dbReference type="Proteomes" id="UP000265566">
    <property type="component" value="Chromosome 1"/>
</dbReference>
<proteinExistence type="predicted"/>
<feature type="transmembrane region" description="Helical" evidence="1">
    <location>
        <begin position="6"/>
        <end position="30"/>
    </location>
</feature>
<keyword evidence="1" id="KW-0812">Transmembrane</keyword>
<dbReference type="AlphaFoldDB" id="A0A396JRS9"/>
<evidence type="ECO:0000313" key="2">
    <source>
        <dbReference type="EMBL" id="RHN81010.1"/>
    </source>
</evidence>
<reference evidence="2" key="1">
    <citation type="journal article" date="2018" name="Nat. Plants">
        <title>Whole-genome landscape of Medicago truncatula symbiotic genes.</title>
        <authorList>
            <person name="Pecrix Y."/>
            <person name="Gamas P."/>
            <person name="Carrere S."/>
        </authorList>
    </citation>
    <scope>NUCLEOTIDE SEQUENCE</scope>
    <source>
        <tissue evidence="2">Leaves</tissue>
    </source>
</reference>
<organism evidence="2">
    <name type="scientific">Medicago truncatula</name>
    <name type="common">Barrel medic</name>
    <name type="synonym">Medicago tribuloides</name>
    <dbReference type="NCBI Taxonomy" id="3880"/>
    <lineage>
        <taxon>Eukaryota</taxon>
        <taxon>Viridiplantae</taxon>
        <taxon>Streptophyta</taxon>
        <taxon>Embryophyta</taxon>
        <taxon>Tracheophyta</taxon>
        <taxon>Spermatophyta</taxon>
        <taxon>Magnoliopsida</taxon>
        <taxon>eudicotyledons</taxon>
        <taxon>Gunneridae</taxon>
        <taxon>Pentapetalae</taxon>
        <taxon>rosids</taxon>
        <taxon>fabids</taxon>
        <taxon>Fabales</taxon>
        <taxon>Fabaceae</taxon>
        <taxon>Papilionoideae</taxon>
        <taxon>50 kb inversion clade</taxon>
        <taxon>NPAAA clade</taxon>
        <taxon>Hologalegina</taxon>
        <taxon>IRL clade</taxon>
        <taxon>Trifolieae</taxon>
        <taxon>Medicago</taxon>
    </lineage>
</organism>
<accession>A0A396JRS9</accession>
<protein>
    <recommendedName>
        <fullName evidence="3">Transmembrane protein</fullName>
    </recommendedName>
</protein>
<keyword evidence="1" id="KW-0472">Membrane</keyword>
<evidence type="ECO:0000256" key="1">
    <source>
        <dbReference type="SAM" id="Phobius"/>
    </source>
</evidence>
<evidence type="ECO:0008006" key="3">
    <source>
        <dbReference type="Google" id="ProtNLM"/>
    </source>
</evidence>
<name>A0A396JRS9_MEDTR</name>